<dbReference type="EMBL" id="JAENHK010000008">
    <property type="protein sequence ID" value="MBK1895786.1"/>
    <property type="molecule type" value="Genomic_DNA"/>
</dbReference>
<sequence>DVNTAADVKKYVTVTSWASGTTASAISQSVNYAAGQLYKNTVTDEDGNKTIEFKNGKGQVVMVRKVINATDNADTYYVYNEYNQLAFVIPPKAAIVSDVNTVLGSLCYIYRYDGRNRLILKKLPGKDYEFMVYDKQDRLIMTQDAVMGASKQWLFTKYDQFGRVAYTGIYTSAQVSGTVGRATEQALADAAGSNNVARTTSVGFIVGGRGAYYSNNTSSYPNTITSLLSINYYDTYPVYSFNPTFPTNILGTPVITDNSTANTVSTKSLPVMTLVKNIEDNNWTSNYTYYDSKGRAIGSHSINHLGGYTRTESQLDFTGTVKQAITRHKRLATDTERVIEENFIYDQQNRLLTHTHKVDNNPVETLTQNEYNELSQLKSKQVGRTEPSNPLVGAAFLQQIDYKYNIRGWMTQINDPSTLGTDLFGYKIKYNQVEGLETPNMDYSTLKVKPRYNGNIAEVDWKTSTIPNDNIRRYGYVYDNLNRLLAGFYQKDTNPSGKEYFEKMDYDLNGNITNLKRSADLLSGDPTSKLIDNLKYDYIGNRLTKVTEQQQNSSGYPYFATPNAIGYDLNGNITKMEDKGISKINYNFLNLPNFFDTTGYGSSTYTYRADGLKIKRKDIFTLVQITTETDYLDGFQYENGLLKFVPTSEGYYNYQNGKYVYNYTDHLGNVRLSYQKGTSGIEITEENNYYPFGLKHEGYNVLAGNPSYQYKYNGKEYQSFLGMYDYGARFYMPDLGRWGVIDPLAERSRRWSPYNYAYNNPIRFIDPDGMQNEDWVKRGNQVFYDAAIKSQADAEAAYGKNTLHLGEGSKITTSVNGEVASQYTFHDNGTVSDMSGNTIDNTQNIDTEGGNTIFSNCSECLNPGTLGKNLLWLTYPGGDNPTTYGINGKGAKASYEYVPNFLSEYPAIGHDRRYDNLGTAGASGLLTDTRAIGADYNFVKEELQIALNPFVGILDRAAAGVLGVGLGIAAAPKTIFKIVTQPQFGPIQIGNDYKESSVGVTNIPKR</sequence>
<dbReference type="InterPro" id="IPR022385">
    <property type="entry name" value="Rhs_assc_core"/>
</dbReference>
<dbReference type="NCBIfam" id="TIGR03696">
    <property type="entry name" value="Rhs_assc_core"/>
    <property type="match status" value="1"/>
</dbReference>
<proteinExistence type="predicted"/>
<keyword evidence="2" id="KW-1185">Reference proteome</keyword>
<gene>
    <name evidence="1" type="ORF">JHL15_08505</name>
</gene>
<comment type="caution">
    <text evidence="1">The sequence shown here is derived from an EMBL/GenBank/DDBJ whole genome shotgun (WGS) entry which is preliminary data.</text>
</comment>
<accession>A0ABS1FTT9</accession>
<reference evidence="2" key="1">
    <citation type="submission" date="2021-01" db="EMBL/GenBank/DDBJ databases">
        <title>Genome public.</title>
        <authorList>
            <person name="Liu C."/>
            <person name="Sun Q."/>
        </authorList>
    </citation>
    <scope>NUCLEOTIDE SEQUENCE [LARGE SCALE GENOMIC DNA]</scope>
    <source>
        <strain evidence="2">YIM B02567</strain>
    </source>
</reference>
<dbReference type="Proteomes" id="UP000628669">
    <property type="component" value="Unassembled WGS sequence"/>
</dbReference>
<evidence type="ECO:0000313" key="2">
    <source>
        <dbReference type="Proteomes" id="UP000628669"/>
    </source>
</evidence>
<name>A0ABS1FTT9_9FLAO</name>
<feature type="non-terminal residue" evidence="1">
    <location>
        <position position="1"/>
    </location>
</feature>
<evidence type="ECO:0000313" key="1">
    <source>
        <dbReference type="EMBL" id="MBK1895786.1"/>
    </source>
</evidence>
<dbReference type="PANTHER" id="PTHR32305:SF15">
    <property type="entry name" value="PROTEIN RHSA-RELATED"/>
    <property type="match status" value="1"/>
</dbReference>
<dbReference type="PANTHER" id="PTHR32305">
    <property type="match status" value="1"/>
</dbReference>
<protein>
    <submittedName>
        <fullName evidence="1">RHS repeat-associated core domain-containing protein</fullName>
    </submittedName>
</protein>
<organism evidence="1 2">
    <name type="scientific">Chryseobacterium paridis</name>
    <dbReference type="NCBI Taxonomy" id="2800328"/>
    <lineage>
        <taxon>Bacteria</taxon>
        <taxon>Pseudomonadati</taxon>
        <taxon>Bacteroidota</taxon>
        <taxon>Flavobacteriia</taxon>
        <taxon>Flavobacteriales</taxon>
        <taxon>Weeksellaceae</taxon>
        <taxon>Chryseobacterium group</taxon>
        <taxon>Chryseobacterium</taxon>
    </lineage>
</organism>
<dbReference type="Gene3D" id="2.180.10.10">
    <property type="entry name" value="RHS repeat-associated core"/>
    <property type="match status" value="1"/>
</dbReference>
<dbReference type="RefSeq" id="WP_200245060.1">
    <property type="nucleotide sequence ID" value="NZ_JAENHK010000008.1"/>
</dbReference>
<dbReference type="InterPro" id="IPR050708">
    <property type="entry name" value="T6SS_VgrG/RHS"/>
</dbReference>